<dbReference type="InterPro" id="IPR004099">
    <property type="entry name" value="Pyr_nucl-diS_OxRdtase_dimer"/>
</dbReference>
<accession>A0A4V2QCT8</accession>
<dbReference type="SUPFAM" id="SSF55424">
    <property type="entry name" value="FAD/NAD-linked reductases, dimerisation (C-terminal) domain"/>
    <property type="match status" value="1"/>
</dbReference>
<evidence type="ECO:0000256" key="5">
    <source>
        <dbReference type="ARBA" id="ARBA00023002"/>
    </source>
</evidence>
<reference evidence="8 9" key="1">
    <citation type="submission" date="2019-03" db="EMBL/GenBank/DDBJ databases">
        <title>Genomic Encyclopedia of Type Strains, Phase IV (KMG-IV): sequencing the most valuable type-strain genomes for metagenomic binning, comparative biology and taxonomic classification.</title>
        <authorList>
            <person name="Goeker M."/>
        </authorList>
    </citation>
    <scope>NUCLEOTIDE SEQUENCE [LARGE SCALE GENOMIC DNA]</scope>
    <source>
        <strain evidence="8 9">DSM 100451</strain>
    </source>
</reference>
<dbReference type="OrthoDB" id="9802028at2"/>
<feature type="domain" description="Rhodanese" evidence="7">
    <location>
        <begin position="458"/>
        <end position="545"/>
    </location>
</feature>
<evidence type="ECO:0000256" key="2">
    <source>
        <dbReference type="ARBA" id="ARBA00009130"/>
    </source>
</evidence>
<dbReference type="Pfam" id="PF07992">
    <property type="entry name" value="Pyr_redox_2"/>
    <property type="match status" value="1"/>
</dbReference>
<dbReference type="InterPro" id="IPR016156">
    <property type="entry name" value="FAD/NAD-linked_Rdtase_dimer_sf"/>
</dbReference>
<dbReference type="SMART" id="SM00450">
    <property type="entry name" value="RHOD"/>
    <property type="match status" value="1"/>
</dbReference>
<dbReference type="PRINTS" id="PR00411">
    <property type="entry name" value="PNDRDTASEI"/>
</dbReference>
<dbReference type="SUPFAM" id="SSF52821">
    <property type="entry name" value="Rhodanese/Cell cycle control phosphatase"/>
    <property type="match status" value="1"/>
</dbReference>
<evidence type="ECO:0000313" key="9">
    <source>
        <dbReference type="Proteomes" id="UP000295184"/>
    </source>
</evidence>
<organism evidence="8 9">
    <name type="scientific">Allofournierella massiliensis</name>
    <dbReference type="NCBI Taxonomy" id="1650663"/>
    <lineage>
        <taxon>Bacteria</taxon>
        <taxon>Bacillati</taxon>
        <taxon>Bacillota</taxon>
        <taxon>Clostridia</taxon>
        <taxon>Eubacteriales</taxon>
        <taxon>Oscillospiraceae</taxon>
        <taxon>Allofournierella</taxon>
    </lineage>
</organism>
<dbReference type="SUPFAM" id="SSF51905">
    <property type="entry name" value="FAD/NAD(P)-binding domain"/>
    <property type="match status" value="2"/>
</dbReference>
<dbReference type="STRING" id="1650663.GCA_001486665_01776"/>
<dbReference type="Pfam" id="PF00581">
    <property type="entry name" value="Rhodanese"/>
    <property type="match status" value="1"/>
</dbReference>
<evidence type="ECO:0000259" key="7">
    <source>
        <dbReference type="PROSITE" id="PS50206"/>
    </source>
</evidence>
<evidence type="ECO:0000256" key="3">
    <source>
        <dbReference type="ARBA" id="ARBA00022630"/>
    </source>
</evidence>
<keyword evidence="4" id="KW-0274">FAD</keyword>
<dbReference type="PANTHER" id="PTHR43429">
    <property type="entry name" value="PYRIDINE NUCLEOTIDE-DISULFIDE OXIDOREDUCTASE DOMAIN-CONTAINING"/>
    <property type="match status" value="1"/>
</dbReference>
<dbReference type="InterPro" id="IPR050260">
    <property type="entry name" value="FAD-bd_OxRdtase"/>
</dbReference>
<dbReference type="Pfam" id="PF02852">
    <property type="entry name" value="Pyr_redox_dim"/>
    <property type="match status" value="1"/>
</dbReference>
<gene>
    <name evidence="8" type="ORF">EDD77_101171</name>
</gene>
<dbReference type="EMBL" id="SLUM01000001">
    <property type="protein sequence ID" value="TCL61717.1"/>
    <property type="molecule type" value="Genomic_DNA"/>
</dbReference>
<dbReference type="InterPro" id="IPR001763">
    <property type="entry name" value="Rhodanese-like_dom"/>
</dbReference>
<keyword evidence="5" id="KW-0560">Oxidoreductase</keyword>
<evidence type="ECO:0000256" key="4">
    <source>
        <dbReference type="ARBA" id="ARBA00022827"/>
    </source>
</evidence>
<dbReference type="InterPro" id="IPR036188">
    <property type="entry name" value="FAD/NAD-bd_sf"/>
</dbReference>
<dbReference type="Gene3D" id="3.40.250.10">
    <property type="entry name" value="Rhodanese-like domain"/>
    <property type="match status" value="1"/>
</dbReference>
<keyword evidence="3" id="KW-0285">Flavoprotein</keyword>
<dbReference type="InterPro" id="IPR036873">
    <property type="entry name" value="Rhodanese-like_dom_sf"/>
</dbReference>
<sequence length="564" mass="60037">MKILIVGGVAGGAGTAARLRRNDENAQIILFEKGEYISFANCGLPYYIGGAITEREALQLQTPEAFHARFNVDVRVQSEVLSVNSAEKTVAVKNHATGETYTESYDALVLSPGASPIRPPFEGIEKNHVFTLRNIPDTYAIYDHIAAACPRTAAVIGAGFIGLEMAENLADRGIAVSVIEGADHVMAPLDGDMAHLVHNRIRAAGMGLYLGKKCAGFTENSVLLESGEAVPADMVILSIGVRPETAFLAGSGVELGARGEILVDEQLRTSVPDIYALGDAATVTNLVSGARQVIPLAGPANKQARIVADVICGKNAAYKGSIGTSVMKFFDMTVAAAGEKEESLRAAGTAYRKSYTVSASHAGYYPGGTQMFVKLLYNPEGRVLGAQIVGGEGVDKRIDALAIAIRFGMTVYDLEEMELAYAPPFSSAKDPVNMAGFVAQNVLEGGVELFYAEDVDSLPEDAVKLDVRNPEELAELGEIPGFVNIPLNQLRQRLDEIDLTRPVYVTCQVGLRGYVAARILAQKGAKVYDLSGGYAFYNARRTDLAGRADKGGNTCAACGMQITR</sequence>
<keyword evidence="6" id="KW-0676">Redox-active center</keyword>
<dbReference type="PROSITE" id="PS50206">
    <property type="entry name" value="RHODANESE_3"/>
    <property type="match status" value="1"/>
</dbReference>
<evidence type="ECO:0000313" key="8">
    <source>
        <dbReference type="EMBL" id="TCL61717.1"/>
    </source>
</evidence>
<dbReference type="AlphaFoldDB" id="A0A4V2QCT8"/>
<dbReference type="Gene3D" id="3.50.50.60">
    <property type="entry name" value="FAD/NAD(P)-binding domain"/>
    <property type="match status" value="2"/>
</dbReference>
<name>A0A4V2QCT8_9FIRM</name>
<proteinExistence type="inferred from homology"/>
<comment type="caution">
    <text evidence="8">The sequence shown here is derived from an EMBL/GenBank/DDBJ whole genome shotgun (WGS) entry which is preliminary data.</text>
</comment>
<protein>
    <submittedName>
        <fullName evidence="8">NADPH-dependent 2,4-dienoyl-CoA reductase/sulfur reductase-like enzyme</fullName>
    </submittedName>
</protein>
<dbReference type="PANTHER" id="PTHR43429:SF1">
    <property type="entry name" value="NAD(P)H SULFUR OXIDOREDUCTASE (COA-DEPENDENT)"/>
    <property type="match status" value="1"/>
</dbReference>
<evidence type="ECO:0000256" key="6">
    <source>
        <dbReference type="ARBA" id="ARBA00023284"/>
    </source>
</evidence>
<comment type="cofactor">
    <cofactor evidence="1">
        <name>FAD</name>
        <dbReference type="ChEBI" id="CHEBI:57692"/>
    </cofactor>
</comment>
<dbReference type="GO" id="GO:0016491">
    <property type="term" value="F:oxidoreductase activity"/>
    <property type="evidence" value="ECO:0007669"/>
    <property type="project" value="UniProtKB-KW"/>
</dbReference>
<comment type="similarity">
    <text evidence="2">Belongs to the class-III pyridine nucleotide-disulfide oxidoreductase family.</text>
</comment>
<dbReference type="InterPro" id="IPR023753">
    <property type="entry name" value="FAD/NAD-binding_dom"/>
</dbReference>
<dbReference type="RefSeq" id="WP_058964180.1">
    <property type="nucleotide sequence ID" value="NZ_CABKVM010000016.1"/>
</dbReference>
<dbReference type="Proteomes" id="UP000295184">
    <property type="component" value="Unassembled WGS sequence"/>
</dbReference>
<dbReference type="PRINTS" id="PR00368">
    <property type="entry name" value="FADPNR"/>
</dbReference>
<evidence type="ECO:0000256" key="1">
    <source>
        <dbReference type="ARBA" id="ARBA00001974"/>
    </source>
</evidence>